<evidence type="ECO:0000313" key="2">
    <source>
        <dbReference type="Proteomes" id="UP000576082"/>
    </source>
</evidence>
<organism evidence="1 2">
    <name type="scientific">Flammeovirga aprica JL-4</name>
    <dbReference type="NCBI Taxonomy" id="694437"/>
    <lineage>
        <taxon>Bacteria</taxon>
        <taxon>Pseudomonadati</taxon>
        <taxon>Bacteroidota</taxon>
        <taxon>Cytophagia</taxon>
        <taxon>Cytophagales</taxon>
        <taxon>Flammeovirgaceae</taxon>
        <taxon>Flammeovirga</taxon>
    </lineage>
</organism>
<comment type="caution">
    <text evidence="1">The sequence shown here is derived from an EMBL/GenBank/DDBJ whole genome shotgun (WGS) entry which is preliminary data.</text>
</comment>
<protein>
    <recommendedName>
        <fullName evidence="3">Leucine-rich repeat domain-containing protein</fullName>
    </recommendedName>
</protein>
<dbReference type="RefSeq" id="WP_169656362.1">
    <property type="nucleotide sequence ID" value="NZ_JABANE010000018.1"/>
</dbReference>
<name>A0A7X9P1Y1_9BACT</name>
<evidence type="ECO:0000313" key="1">
    <source>
        <dbReference type="EMBL" id="NME68048.1"/>
    </source>
</evidence>
<sequence length="838" mass="96615">MSSYIYNFNLKTDLSEIEPLKVRSIHLQCTQDEFYETFEYALQFKELNDLNIYIQNREEKSDNFNLILPETISNFCTLNKFSLYADNKINVTLPKILFELESISDISVDRVNVTLPNSLDKITSIGYLSLSEVVNLPSFFEYFPNLTSLVLGSSYTSNINLPSSIGNCTKLINLDLSYFNNKTLPFDISKLASLQRLHINYFTNLTALPESIFNLSNINTFFLKNTAVSELPEGIGKGLTFNSIYLKSNPIKELPASFYTMSCNSIHLENNQFEALDFRLFNISNLRYLNIEEKVTEINNVDPKWVKENQNLEISFEGTAFDVIPPALQLLPVIKSLNIKNSKKLDCTGISKIKKIETLHLSNIKEESKAEIMSIKNCKRFVGFRGTRTVHSDASKFYAILFGSNVTLTLKEKIIKVIQKKEALDHFSIYELLCSITVSNKEWQLKVEKVLQKRISEQLEVPLNKDSNLFILGKISTTKTEFKEKYAPYFNISNRLNDKVTHFVLGRMPKEVLKLEEEQIDKKFISESDLTDYVNNINPGYIIEEASNDSQISDNIKNLLLSEDESSQLLALEMLKTGGIPKDIINELFFIQKTTNNSTIRKATANVLKANAPNEMLVAVNDRSGLRNPEKFEEYELYAKFKKLSKKWNTEVACQLAYHIYQKHKIGLRYIVVFGKKTTLWEKVIPFFLKDGVLDWTSALGYEKRTDVPNYHESFFNAHRPLPNEILKNHKVTELILHNSRQEKIEDTISEYVDLEILDISYNDLNSLPYSISELSKLKVLDLKYNFSIKVLPKGVYDIPSLEQLHISEHVEFNEEIFKKKLPNCQVIKYESKVKIEY</sequence>
<reference evidence="1 2" key="1">
    <citation type="submission" date="2020-04" db="EMBL/GenBank/DDBJ databases">
        <title>Flammeovirga sp. SR4, a novel species isolated from seawater.</title>
        <authorList>
            <person name="Wang X."/>
        </authorList>
    </citation>
    <scope>NUCLEOTIDE SEQUENCE [LARGE SCALE GENOMIC DNA]</scope>
    <source>
        <strain evidence="1 2">ATCC 23126</strain>
    </source>
</reference>
<dbReference type="Gene3D" id="3.80.10.10">
    <property type="entry name" value="Ribonuclease Inhibitor"/>
    <property type="match status" value="3"/>
</dbReference>
<gene>
    <name evidence="1" type="ORF">HHU12_08760</name>
</gene>
<dbReference type="InterPro" id="IPR050715">
    <property type="entry name" value="LRR-SigEffector_domain"/>
</dbReference>
<accession>A0A7X9P1Y1</accession>
<proteinExistence type="predicted"/>
<dbReference type="AlphaFoldDB" id="A0A7X9P1Y1"/>
<dbReference type="PANTHER" id="PTHR45752:SF187">
    <property type="entry name" value="LEUCINE-RICH REPEAT AND IQ DOMAIN-CONTAINING PROTEIN 4"/>
    <property type="match status" value="1"/>
</dbReference>
<dbReference type="EMBL" id="JABANE010000018">
    <property type="protein sequence ID" value="NME68048.1"/>
    <property type="molecule type" value="Genomic_DNA"/>
</dbReference>
<dbReference type="InterPro" id="IPR001611">
    <property type="entry name" value="Leu-rich_rpt"/>
</dbReference>
<dbReference type="Proteomes" id="UP000576082">
    <property type="component" value="Unassembled WGS sequence"/>
</dbReference>
<dbReference type="SUPFAM" id="SSF52058">
    <property type="entry name" value="L domain-like"/>
    <property type="match status" value="2"/>
</dbReference>
<dbReference type="Pfam" id="PF13855">
    <property type="entry name" value="LRR_8"/>
    <property type="match status" value="1"/>
</dbReference>
<keyword evidence="2" id="KW-1185">Reference proteome</keyword>
<dbReference type="InterPro" id="IPR032675">
    <property type="entry name" value="LRR_dom_sf"/>
</dbReference>
<dbReference type="PANTHER" id="PTHR45752">
    <property type="entry name" value="LEUCINE-RICH REPEAT-CONTAINING"/>
    <property type="match status" value="1"/>
</dbReference>
<evidence type="ECO:0008006" key="3">
    <source>
        <dbReference type="Google" id="ProtNLM"/>
    </source>
</evidence>